<dbReference type="OrthoDB" id="2555519at2759"/>
<protein>
    <submittedName>
        <fullName evidence="1">Uncharacterized protein</fullName>
    </submittedName>
</protein>
<evidence type="ECO:0000313" key="1">
    <source>
        <dbReference type="EMBL" id="EPX72048.1"/>
    </source>
</evidence>
<dbReference type="VEuPathDB" id="FungiDB:SOCG_03980"/>
<proteinExistence type="predicted"/>
<dbReference type="GeneID" id="25032947"/>
<dbReference type="AlphaFoldDB" id="S9PX58"/>
<sequence length="128" mass="14979">MDPLKLEEKQEMEEFNLKSNQIKMNEWKHPSEKADGRWLQLDARINRTVEDLEISNHNLRIINEGLERKVEEITVQSSMEKEKQAPNRLLQTNANEEKVLLHSVNNVLDNFISIVDGMVQQAQDILDE</sequence>
<dbReference type="RefSeq" id="XP_013019343.1">
    <property type="nucleotide sequence ID" value="XM_013163889.1"/>
</dbReference>
<keyword evidence="2" id="KW-1185">Reference proteome</keyword>
<reference evidence="1 2" key="1">
    <citation type="journal article" date="2011" name="Science">
        <title>Comparative functional genomics of the fission yeasts.</title>
        <authorList>
            <person name="Rhind N."/>
            <person name="Chen Z."/>
            <person name="Yassour M."/>
            <person name="Thompson D.A."/>
            <person name="Haas B.J."/>
            <person name="Habib N."/>
            <person name="Wapinski I."/>
            <person name="Roy S."/>
            <person name="Lin M.F."/>
            <person name="Heiman D.I."/>
            <person name="Young S.K."/>
            <person name="Furuya K."/>
            <person name="Guo Y."/>
            <person name="Pidoux A."/>
            <person name="Chen H.M."/>
            <person name="Robbertse B."/>
            <person name="Goldberg J.M."/>
            <person name="Aoki K."/>
            <person name="Bayne E.H."/>
            <person name="Berlin A.M."/>
            <person name="Desjardins C.A."/>
            <person name="Dobbs E."/>
            <person name="Dukaj L."/>
            <person name="Fan L."/>
            <person name="FitzGerald M.G."/>
            <person name="French C."/>
            <person name="Gujja S."/>
            <person name="Hansen K."/>
            <person name="Keifenheim D."/>
            <person name="Levin J.Z."/>
            <person name="Mosher R.A."/>
            <person name="Mueller C.A."/>
            <person name="Pfiffner J."/>
            <person name="Priest M."/>
            <person name="Russ C."/>
            <person name="Smialowska A."/>
            <person name="Swoboda P."/>
            <person name="Sykes S.M."/>
            <person name="Vaughn M."/>
            <person name="Vengrova S."/>
            <person name="Yoder R."/>
            <person name="Zeng Q."/>
            <person name="Allshire R."/>
            <person name="Baulcombe D."/>
            <person name="Birren B.W."/>
            <person name="Brown W."/>
            <person name="Ekwall K."/>
            <person name="Kellis M."/>
            <person name="Leatherwood J."/>
            <person name="Levin H."/>
            <person name="Margalit H."/>
            <person name="Martienssen R."/>
            <person name="Nieduszynski C.A."/>
            <person name="Spatafora J.W."/>
            <person name="Friedman N."/>
            <person name="Dalgaard J.Z."/>
            <person name="Baumann P."/>
            <person name="Niki H."/>
            <person name="Regev A."/>
            <person name="Nusbaum C."/>
        </authorList>
    </citation>
    <scope>NUCLEOTIDE SEQUENCE [LARGE SCALE GENOMIC DNA]</scope>
    <source>
        <strain evidence="2">yFS286</strain>
    </source>
</reference>
<organism evidence="1 2">
    <name type="scientific">Schizosaccharomyces octosporus (strain yFS286)</name>
    <name type="common">Fission yeast</name>
    <name type="synonym">Octosporomyces octosporus</name>
    <dbReference type="NCBI Taxonomy" id="483514"/>
    <lineage>
        <taxon>Eukaryota</taxon>
        <taxon>Fungi</taxon>
        <taxon>Dikarya</taxon>
        <taxon>Ascomycota</taxon>
        <taxon>Taphrinomycotina</taxon>
        <taxon>Schizosaccharomycetes</taxon>
        <taxon>Schizosaccharomycetales</taxon>
        <taxon>Schizosaccharomycetaceae</taxon>
        <taxon>Schizosaccharomyces</taxon>
    </lineage>
</organism>
<dbReference type="EMBL" id="KE503207">
    <property type="protein sequence ID" value="EPX72048.1"/>
    <property type="molecule type" value="Genomic_DNA"/>
</dbReference>
<dbReference type="HOGENOM" id="CLU_1971786_0_0_1"/>
<dbReference type="Proteomes" id="UP000016088">
    <property type="component" value="Unassembled WGS sequence"/>
</dbReference>
<gene>
    <name evidence="1" type="ORF">SOCG_03980</name>
</gene>
<dbReference type="OMA" id="MNEWKHP"/>
<evidence type="ECO:0000313" key="2">
    <source>
        <dbReference type="Proteomes" id="UP000016088"/>
    </source>
</evidence>
<accession>S9PX58</accession>
<name>S9PX58_SCHOY</name>